<protein>
    <recommendedName>
        <fullName evidence="4">VCBS repeat-containing protein</fullName>
    </recommendedName>
</protein>
<dbReference type="EMBL" id="JAIQDJ010000020">
    <property type="protein sequence ID" value="MBZ4187179.1"/>
    <property type="molecule type" value="Genomic_DNA"/>
</dbReference>
<keyword evidence="3" id="KW-1185">Reference proteome</keyword>
<reference evidence="2" key="1">
    <citation type="submission" date="2021-09" db="EMBL/GenBank/DDBJ databases">
        <authorList>
            <person name="Wu T."/>
            <person name="Guo S.Z."/>
        </authorList>
    </citation>
    <scope>NUCLEOTIDE SEQUENCE</scope>
    <source>
        <strain evidence="2">RSS-23</strain>
    </source>
</reference>
<feature type="chain" id="PRO_5045051574" description="VCBS repeat-containing protein" evidence="1">
    <location>
        <begin position="22"/>
        <end position="136"/>
    </location>
</feature>
<name>A0ABS7TH25_9GAMM</name>
<dbReference type="Proteomes" id="UP001430290">
    <property type="component" value="Unassembled WGS sequence"/>
</dbReference>
<evidence type="ECO:0000313" key="2">
    <source>
        <dbReference type="EMBL" id="MBZ4187179.1"/>
    </source>
</evidence>
<organism evidence="2 3">
    <name type="scientific">Thermomonas beijingensis</name>
    <dbReference type="NCBI Taxonomy" id="2872701"/>
    <lineage>
        <taxon>Bacteria</taxon>
        <taxon>Pseudomonadati</taxon>
        <taxon>Pseudomonadota</taxon>
        <taxon>Gammaproteobacteria</taxon>
        <taxon>Lysobacterales</taxon>
        <taxon>Lysobacteraceae</taxon>
        <taxon>Thermomonas</taxon>
    </lineage>
</organism>
<accession>A0ABS7TH25</accession>
<proteinExistence type="predicted"/>
<feature type="signal peptide" evidence="1">
    <location>
        <begin position="1"/>
        <end position="21"/>
    </location>
</feature>
<evidence type="ECO:0008006" key="4">
    <source>
        <dbReference type="Google" id="ProtNLM"/>
    </source>
</evidence>
<sequence length="136" mass="14654">MCKFAPLVGIAVALLAGTALAAPRAGTLHADFDGDGRPDAAQLVQHRDHVSVRVQRGGSRKPQVLTFPINAGVSGGLCAVPAVLKLERHDCNTEEGRLPGCRPSTTASDLRLAGGECDAIHMYWNHRQHRLAWWSR</sequence>
<evidence type="ECO:0000313" key="3">
    <source>
        <dbReference type="Proteomes" id="UP001430290"/>
    </source>
</evidence>
<gene>
    <name evidence="2" type="ORF">K7B09_12695</name>
</gene>
<dbReference type="RefSeq" id="WP_223629848.1">
    <property type="nucleotide sequence ID" value="NZ_JAIQDJ010000020.1"/>
</dbReference>
<keyword evidence="1" id="KW-0732">Signal</keyword>
<comment type="caution">
    <text evidence="2">The sequence shown here is derived from an EMBL/GenBank/DDBJ whole genome shotgun (WGS) entry which is preliminary data.</text>
</comment>
<evidence type="ECO:0000256" key="1">
    <source>
        <dbReference type="SAM" id="SignalP"/>
    </source>
</evidence>